<feature type="domain" description="General stress protein 17M-like" evidence="1">
    <location>
        <begin position="5"/>
        <end position="106"/>
    </location>
</feature>
<organism evidence="2 3">
    <name type="scientific">Virgibacillus siamensis</name>
    <dbReference type="NCBI Taxonomy" id="480071"/>
    <lineage>
        <taxon>Bacteria</taxon>
        <taxon>Bacillati</taxon>
        <taxon>Bacillota</taxon>
        <taxon>Bacilli</taxon>
        <taxon>Bacillales</taxon>
        <taxon>Bacillaceae</taxon>
        <taxon>Virgibacillus</taxon>
    </lineage>
</organism>
<dbReference type="Proteomes" id="UP001500866">
    <property type="component" value="Unassembled WGS sequence"/>
</dbReference>
<proteinExistence type="predicted"/>
<sequence>MANEIYGPYDSEEEVIKAVDIMTLKGFKAENITILANKTLSMRLEKWTDANVESNAENEHEESFFSKIKHMFVDEEETEFNFHDRLVELGLSKTQAEKFETDIESGKIIVLANDDLRMGHDPTSETVTMQESIHLENE</sequence>
<dbReference type="RefSeq" id="WP_343810745.1">
    <property type="nucleotide sequence ID" value="NZ_BAAADS010000006.1"/>
</dbReference>
<comment type="caution">
    <text evidence="2">The sequence shown here is derived from an EMBL/GenBank/DDBJ whole genome shotgun (WGS) entry which is preliminary data.</text>
</comment>
<evidence type="ECO:0000313" key="3">
    <source>
        <dbReference type="Proteomes" id="UP001500866"/>
    </source>
</evidence>
<reference evidence="2 3" key="1">
    <citation type="journal article" date="2019" name="Int. J. Syst. Evol. Microbiol.">
        <title>The Global Catalogue of Microorganisms (GCM) 10K type strain sequencing project: providing services to taxonomists for standard genome sequencing and annotation.</title>
        <authorList>
            <consortium name="The Broad Institute Genomics Platform"/>
            <consortium name="The Broad Institute Genome Sequencing Center for Infectious Disease"/>
            <person name="Wu L."/>
            <person name="Ma J."/>
        </authorList>
    </citation>
    <scope>NUCLEOTIDE SEQUENCE [LARGE SCALE GENOMIC DNA]</scope>
    <source>
        <strain evidence="2 3">JCM 15395</strain>
    </source>
</reference>
<evidence type="ECO:0000313" key="2">
    <source>
        <dbReference type="EMBL" id="GAA0595434.1"/>
    </source>
</evidence>
<dbReference type="InterPro" id="IPR025889">
    <property type="entry name" value="GSP17M-like_dom"/>
</dbReference>
<keyword evidence="3" id="KW-1185">Reference proteome</keyword>
<dbReference type="EMBL" id="BAAADS010000006">
    <property type="protein sequence ID" value="GAA0595434.1"/>
    <property type="molecule type" value="Genomic_DNA"/>
</dbReference>
<accession>A0ABN1FQ38</accession>
<gene>
    <name evidence="2" type="ORF">GCM10009001_09420</name>
</gene>
<evidence type="ECO:0000259" key="1">
    <source>
        <dbReference type="Pfam" id="PF11181"/>
    </source>
</evidence>
<name>A0ABN1FQ38_9BACI</name>
<protein>
    <recommendedName>
        <fullName evidence="1">General stress protein 17M-like domain-containing protein</fullName>
    </recommendedName>
</protein>
<dbReference type="Pfam" id="PF11181">
    <property type="entry name" value="YflT"/>
    <property type="match status" value="1"/>
</dbReference>